<gene>
    <name evidence="8" type="ORF">MICPUCDRAFT_46042</name>
</gene>
<keyword evidence="9" id="KW-1185">Reference proteome</keyword>
<keyword evidence="2" id="KW-0963">Cytoplasm</keyword>
<reference evidence="8 9" key="1">
    <citation type="journal article" date="2009" name="Science">
        <title>Green evolution and dynamic adaptations revealed by genomes of the marine picoeukaryotes Micromonas.</title>
        <authorList>
            <person name="Worden A.Z."/>
            <person name="Lee J.H."/>
            <person name="Mock T."/>
            <person name="Rouze P."/>
            <person name="Simmons M.P."/>
            <person name="Aerts A.L."/>
            <person name="Allen A.E."/>
            <person name="Cuvelier M.L."/>
            <person name="Derelle E."/>
            <person name="Everett M.V."/>
            <person name="Foulon E."/>
            <person name="Grimwood J."/>
            <person name="Gundlach H."/>
            <person name="Henrissat B."/>
            <person name="Napoli C."/>
            <person name="McDonald S.M."/>
            <person name="Parker M.S."/>
            <person name="Rombauts S."/>
            <person name="Salamov A."/>
            <person name="Von Dassow P."/>
            <person name="Badger J.H."/>
            <person name="Coutinho P.M."/>
            <person name="Demir E."/>
            <person name="Dubchak I."/>
            <person name="Gentemann C."/>
            <person name="Eikrem W."/>
            <person name="Gready J.E."/>
            <person name="John U."/>
            <person name="Lanier W."/>
            <person name="Lindquist E.A."/>
            <person name="Lucas S."/>
            <person name="Mayer K.F."/>
            <person name="Moreau H."/>
            <person name="Not F."/>
            <person name="Otillar R."/>
            <person name="Panaud O."/>
            <person name="Pangilinan J."/>
            <person name="Paulsen I."/>
            <person name="Piegu B."/>
            <person name="Poliakov A."/>
            <person name="Robbens S."/>
            <person name="Schmutz J."/>
            <person name="Toulza E."/>
            <person name="Wyss T."/>
            <person name="Zelensky A."/>
            <person name="Zhou K."/>
            <person name="Armbrust E.V."/>
            <person name="Bhattacharya D."/>
            <person name="Goodenough U.W."/>
            <person name="Van de Peer Y."/>
            <person name="Grigoriev I.V."/>
        </authorList>
    </citation>
    <scope>NUCLEOTIDE SEQUENCE [LARGE SCALE GENOMIC DNA]</scope>
    <source>
        <strain evidence="8 9">CCMP1545</strain>
    </source>
</reference>
<evidence type="ECO:0000256" key="2">
    <source>
        <dbReference type="ARBA" id="ARBA00022490"/>
    </source>
</evidence>
<dbReference type="GO" id="GO:0003723">
    <property type="term" value="F:RNA binding"/>
    <property type="evidence" value="ECO:0007669"/>
    <property type="project" value="InterPro"/>
</dbReference>
<sequence length="384" mass="40633">MFLDGNPIVYGGAIERVELNANGDRLATGDAVVVVDHAGGVVCWGTYNPKSMYRVRALQSAWETTVATTEDGRVAAVCDVREAMRGKVRVAAALRADLGLGGALADDDDDDNRREKDRTDAYRLLNSEGDGLSGVCVDVYGATAVASVSAAWARLNRAEIVKALGTYGRVADVFEVDLARGHKTGFYVDQRENRAAVRRFASAPGIRKVMDVCCYTGGFAVNAALGGASDVTGVDSSRPALDVAAKNASLNGVTDRIRWVKNDAFKHLDACLENGEAGTYDLIVLDPPKLAPNVKSVARAVPKYVGMNQRAMKLLRPGGILVTCSCSGAVTQQKLLPEIVAAAAQSAGRKVTMLGAPRGAGEDQPLDPFYPEGNYLTVVVARIA</sequence>
<proteinExistence type="predicted"/>
<dbReference type="InterPro" id="IPR029063">
    <property type="entry name" value="SAM-dependent_MTases_sf"/>
</dbReference>
<organism evidence="9">
    <name type="scientific">Micromonas pusilla (strain CCMP1545)</name>
    <name type="common">Picoplanktonic green alga</name>
    <dbReference type="NCBI Taxonomy" id="564608"/>
    <lineage>
        <taxon>Eukaryota</taxon>
        <taxon>Viridiplantae</taxon>
        <taxon>Chlorophyta</taxon>
        <taxon>Mamiellophyceae</taxon>
        <taxon>Mamiellales</taxon>
        <taxon>Mamiellaceae</taxon>
        <taxon>Micromonas</taxon>
    </lineage>
</organism>
<keyword evidence="4" id="KW-0808">Transferase</keyword>
<feature type="domain" description="S-adenosylmethionine-dependent methyltransferase" evidence="6">
    <location>
        <begin position="173"/>
        <end position="343"/>
    </location>
</feature>
<dbReference type="InterPro" id="IPR036974">
    <property type="entry name" value="PUA_sf"/>
</dbReference>
<dbReference type="PANTHER" id="PTHR42873:SF1">
    <property type="entry name" value="S-ADENOSYLMETHIONINE-DEPENDENT METHYLTRANSFERASE DOMAIN-CONTAINING PROTEIN"/>
    <property type="match status" value="1"/>
</dbReference>
<dbReference type="Pfam" id="PF10672">
    <property type="entry name" value="Methyltrans_SAM"/>
    <property type="match status" value="1"/>
</dbReference>
<feature type="domain" description="RlmI-like PUA" evidence="7">
    <location>
        <begin position="3"/>
        <end position="58"/>
    </location>
</feature>
<dbReference type="Gene3D" id="2.30.130.10">
    <property type="entry name" value="PUA domain"/>
    <property type="match status" value="1"/>
</dbReference>
<dbReference type="RefSeq" id="XP_003064398.1">
    <property type="nucleotide sequence ID" value="XM_003064352.1"/>
</dbReference>
<dbReference type="GeneID" id="9690005"/>
<protein>
    <submittedName>
        <fullName evidence="8">Predicted protein</fullName>
    </submittedName>
</protein>
<dbReference type="OMA" id="VMDVFDY"/>
<evidence type="ECO:0000256" key="3">
    <source>
        <dbReference type="ARBA" id="ARBA00022603"/>
    </source>
</evidence>
<keyword evidence="3" id="KW-0489">Methyltransferase</keyword>
<dbReference type="KEGG" id="mpp:MICPUCDRAFT_46042"/>
<keyword evidence="5" id="KW-0949">S-adenosyl-L-methionine</keyword>
<dbReference type="PANTHER" id="PTHR42873">
    <property type="entry name" value="RIBOSOMAL RNA LARGE SUBUNIT METHYLTRANSFERASE"/>
    <property type="match status" value="1"/>
</dbReference>
<dbReference type="GO" id="GO:0008168">
    <property type="term" value="F:methyltransferase activity"/>
    <property type="evidence" value="ECO:0007669"/>
    <property type="project" value="UniProtKB-KW"/>
</dbReference>
<dbReference type="AlphaFoldDB" id="C1N963"/>
<dbReference type="CDD" id="cd21153">
    <property type="entry name" value="PUA_RlmI"/>
    <property type="match status" value="1"/>
</dbReference>
<dbReference type="GO" id="GO:0032259">
    <property type="term" value="P:methylation"/>
    <property type="evidence" value="ECO:0007669"/>
    <property type="project" value="UniProtKB-KW"/>
</dbReference>
<dbReference type="SUPFAM" id="SSF53335">
    <property type="entry name" value="S-adenosyl-L-methionine-dependent methyltransferases"/>
    <property type="match status" value="1"/>
</dbReference>
<evidence type="ECO:0000313" key="8">
    <source>
        <dbReference type="EMBL" id="EEH51303.1"/>
    </source>
</evidence>
<dbReference type="CDD" id="cd02440">
    <property type="entry name" value="AdoMet_MTases"/>
    <property type="match status" value="1"/>
</dbReference>
<dbReference type="Pfam" id="PF17785">
    <property type="entry name" value="PUA_3"/>
    <property type="match status" value="1"/>
</dbReference>
<dbReference type="eggNOG" id="ENOG502QS1I">
    <property type="taxonomic scope" value="Eukaryota"/>
</dbReference>
<evidence type="ECO:0000259" key="6">
    <source>
        <dbReference type="Pfam" id="PF10672"/>
    </source>
</evidence>
<dbReference type="STRING" id="564608.C1N963"/>
<dbReference type="Gene3D" id="3.40.50.150">
    <property type="entry name" value="Vaccinia Virus protein VP39"/>
    <property type="match status" value="1"/>
</dbReference>
<name>C1N963_MICPC</name>
<dbReference type="InterPro" id="IPR019614">
    <property type="entry name" value="SAM-dep_methyl-trfase"/>
</dbReference>
<dbReference type="GO" id="GO:0005737">
    <property type="term" value="C:cytoplasm"/>
    <property type="evidence" value="ECO:0007669"/>
    <property type="project" value="UniProtKB-SubCell"/>
</dbReference>
<evidence type="ECO:0000313" key="9">
    <source>
        <dbReference type="Proteomes" id="UP000001876"/>
    </source>
</evidence>
<dbReference type="InterPro" id="IPR041532">
    <property type="entry name" value="RlmI-like_PUA"/>
</dbReference>
<dbReference type="OrthoDB" id="269872at2759"/>
<evidence type="ECO:0000259" key="7">
    <source>
        <dbReference type="Pfam" id="PF17785"/>
    </source>
</evidence>
<dbReference type="EMBL" id="GG663751">
    <property type="protein sequence ID" value="EEH51303.1"/>
    <property type="molecule type" value="Genomic_DNA"/>
</dbReference>
<accession>C1N963</accession>
<evidence type="ECO:0000256" key="4">
    <source>
        <dbReference type="ARBA" id="ARBA00022679"/>
    </source>
</evidence>
<comment type="subcellular location">
    <subcellularLocation>
        <location evidence="1">Cytoplasm</location>
    </subcellularLocation>
</comment>
<evidence type="ECO:0000256" key="1">
    <source>
        <dbReference type="ARBA" id="ARBA00004496"/>
    </source>
</evidence>
<evidence type="ECO:0000256" key="5">
    <source>
        <dbReference type="ARBA" id="ARBA00022691"/>
    </source>
</evidence>
<dbReference type="Proteomes" id="UP000001876">
    <property type="component" value="Unassembled WGS sequence"/>
</dbReference>